<dbReference type="Gene3D" id="2.40.50.140">
    <property type="entry name" value="Nucleic acid-binding proteins"/>
    <property type="match status" value="1"/>
</dbReference>
<evidence type="ECO:0000313" key="3">
    <source>
        <dbReference type="EMBL" id="SEP12703.1"/>
    </source>
</evidence>
<dbReference type="SUPFAM" id="SSF50249">
    <property type="entry name" value="Nucleic acid-binding proteins"/>
    <property type="match status" value="1"/>
</dbReference>
<reference evidence="4" key="1">
    <citation type="submission" date="2016-10" db="EMBL/GenBank/DDBJ databases">
        <authorList>
            <person name="Varghese N."/>
            <person name="Submissions S."/>
        </authorList>
    </citation>
    <scope>NUCLEOTIDE SEQUENCE [LARGE SCALE GENOMIC DNA]</scope>
    <source>
        <strain evidence="4">CGMCC 1.10121</strain>
    </source>
</reference>
<sequence length="158" mass="17261">MQTLPKSRLLRFVEEAFQLAQRAVARYSSKFSKQRYTLHQHIVLLCLKIPRAEVEQSGLDVGEFYRIGVLTHTAASSPSESSAAPYTSPDAQQGPPVDEGEVREVTIETLGEQGDGIAKVEHGYVVIVDGGHPGEVVDVKIQTVRENVAFAEIVADDS</sequence>
<name>A0A1H8VBS6_9EURY</name>
<organism evidence="3 4">
    <name type="scientific">Halogranum amylolyticum</name>
    <dbReference type="NCBI Taxonomy" id="660520"/>
    <lineage>
        <taxon>Archaea</taxon>
        <taxon>Methanobacteriati</taxon>
        <taxon>Methanobacteriota</taxon>
        <taxon>Stenosarchaea group</taxon>
        <taxon>Halobacteria</taxon>
        <taxon>Halobacteriales</taxon>
        <taxon>Haloferacaceae</taxon>
    </lineage>
</organism>
<evidence type="ECO:0000259" key="2">
    <source>
        <dbReference type="PROSITE" id="PS50926"/>
    </source>
</evidence>
<dbReference type="OrthoDB" id="28569at2157"/>
<dbReference type="Pfam" id="PF01938">
    <property type="entry name" value="TRAM"/>
    <property type="match status" value="1"/>
</dbReference>
<feature type="domain" description="TRAM" evidence="2">
    <location>
        <begin position="96"/>
        <end position="155"/>
    </location>
</feature>
<keyword evidence="4" id="KW-1185">Reference proteome</keyword>
<gene>
    <name evidence="3" type="ORF">SAMN04487948_11559</name>
</gene>
<evidence type="ECO:0000313" key="4">
    <source>
        <dbReference type="Proteomes" id="UP000199126"/>
    </source>
</evidence>
<dbReference type="InterPro" id="IPR002792">
    <property type="entry name" value="TRAM_dom"/>
</dbReference>
<dbReference type="InterPro" id="IPR012340">
    <property type="entry name" value="NA-bd_OB-fold"/>
</dbReference>
<feature type="compositionally biased region" description="Low complexity" evidence="1">
    <location>
        <begin position="75"/>
        <end position="89"/>
    </location>
</feature>
<feature type="region of interest" description="Disordered" evidence="1">
    <location>
        <begin position="75"/>
        <end position="100"/>
    </location>
</feature>
<accession>A0A1H8VBS6</accession>
<dbReference type="Proteomes" id="UP000199126">
    <property type="component" value="Unassembled WGS sequence"/>
</dbReference>
<evidence type="ECO:0000256" key="1">
    <source>
        <dbReference type="SAM" id="MobiDB-lite"/>
    </source>
</evidence>
<proteinExistence type="predicted"/>
<dbReference type="EMBL" id="FODV01000015">
    <property type="protein sequence ID" value="SEP12703.1"/>
    <property type="molecule type" value="Genomic_DNA"/>
</dbReference>
<dbReference type="PROSITE" id="PS50926">
    <property type="entry name" value="TRAM"/>
    <property type="match status" value="1"/>
</dbReference>
<dbReference type="AlphaFoldDB" id="A0A1H8VBS6"/>
<protein>
    <submittedName>
        <fullName evidence="3">Predicted RNA-binding protein, contains TRAM domain</fullName>
    </submittedName>
</protein>